<name>A0A6C0HVR7_9ZZZZ</name>
<dbReference type="AlphaFoldDB" id="A0A6C0HVR7"/>
<dbReference type="SUPFAM" id="SSF68906">
    <property type="entry name" value="SAP domain"/>
    <property type="match status" value="1"/>
</dbReference>
<evidence type="ECO:0008006" key="2">
    <source>
        <dbReference type="Google" id="ProtNLM"/>
    </source>
</evidence>
<organism evidence="1">
    <name type="scientific">viral metagenome</name>
    <dbReference type="NCBI Taxonomy" id="1070528"/>
    <lineage>
        <taxon>unclassified sequences</taxon>
        <taxon>metagenomes</taxon>
        <taxon>organismal metagenomes</taxon>
    </lineage>
</organism>
<sequence>MNKTNNIEDYITTIYNKCEKTIPNKLALANTSDDNSAIPTIKNYNCLITNNYNVPKLKMFVKNYKLKISGNKNQLINRLYVYLKLSAVIVQIQKIFRGRLVRRYNYYHGPAFLKRELCTNDRDFLTDDSIKDLVHTQFFSYKDEDNFIYGFDIISLHNLILKSGINVKNPYNRNIIPTSVITNMRHLIRLSRLLHIKVEVDIKDESDSITPQQNMELRVLDLFQNINGLGNYSDSTWFMSLTRSSLVRFLRELIDIWNFRAQLSGEVKRQICPPHGEPFRLINFNCISCETNIDKIRITTLNVLEKLVNTGIDRDCKSLGAYYVLGALTLVNPNAASALPWLFQSVSYI</sequence>
<dbReference type="EMBL" id="MN740028">
    <property type="protein sequence ID" value="QHT84838.1"/>
    <property type="molecule type" value="Genomic_DNA"/>
</dbReference>
<protein>
    <recommendedName>
        <fullName evidence="2">SAP domain-containing protein</fullName>
    </recommendedName>
</protein>
<accession>A0A6C0HVR7</accession>
<reference evidence="1" key="1">
    <citation type="journal article" date="2020" name="Nature">
        <title>Giant virus diversity and host interactions through global metagenomics.</title>
        <authorList>
            <person name="Schulz F."/>
            <person name="Roux S."/>
            <person name="Paez-Espino D."/>
            <person name="Jungbluth S."/>
            <person name="Walsh D.A."/>
            <person name="Denef V.J."/>
            <person name="McMahon K.D."/>
            <person name="Konstantinidis K.T."/>
            <person name="Eloe-Fadrosh E.A."/>
            <person name="Kyrpides N.C."/>
            <person name="Woyke T."/>
        </authorList>
    </citation>
    <scope>NUCLEOTIDE SEQUENCE</scope>
    <source>
        <strain evidence="1">GVMAG-M-3300023184-178</strain>
    </source>
</reference>
<evidence type="ECO:0000313" key="1">
    <source>
        <dbReference type="EMBL" id="QHT84838.1"/>
    </source>
</evidence>
<proteinExistence type="predicted"/>
<dbReference type="InterPro" id="IPR036361">
    <property type="entry name" value="SAP_dom_sf"/>
</dbReference>